<gene>
    <name evidence="5" type="ORF">FMOSSE_LOCUS11287</name>
</gene>
<evidence type="ECO:0000313" key="5">
    <source>
        <dbReference type="EMBL" id="CAG8647153.1"/>
    </source>
</evidence>
<feature type="compositionally biased region" description="Acidic residues" evidence="2">
    <location>
        <begin position="736"/>
        <end position="746"/>
    </location>
</feature>
<feature type="compositionally biased region" description="Low complexity" evidence="2">
    <location>
        <begin position="189"/>
        <end position="219"/>
    </location>
</feature>
<keyword evidence="6" id="KW-1185">Reference proteome</keyword>
<organism evidence="5 6">
    <name type="scientific">Funneliformis mosseae</name>
    <name type="common">Endomycorrhizal fungus</name>
    <name type="synonym">Glomus mosseae</name>
    <dbReference type="NCBI Taxonomy" id="27381"/>
    <lineage>
        <taxon>Eukaryota</taxon>
        <taxon>Fungi</taxon>
        <taxon>Fungi incertae sedis</taxon>
        <taxon>Mucoromycota</taxon>
        <taxon>Glomeromycotina</taxon>
        <taxon>Glomeromycetes</taxon>
        <taxon>Glomerales</taxon>
        <taxon>Glomeraceae</taxon>
        <taxon>Funneliformis</taxon>
    </lineage>
</organism>
<comment type="caution">
    <text evidence="5">The sequence shown here is derived from an EMBL/GenBank/DDBJ whole genome shotgun (WGS) entry which is preliminary data.</text>
</comment>
<dbReference type="SUPFAM" id="SSF56112">
    <property type="entry name" value="Protein kinase-like (PK-like)"/>
    <property type="match status" value="1"/>
</dbReference>
<evidence type="ECO:0000313" key="6">
    <source>
        <dbReference type="Proteomes" id="UP000789375"/>
    </source>
</evidence>
<protein>
    <submittedName>
        <fullName evidence="5">9010_t:CDS:1</fullName>
    </submittedName>
</protein>
<dbReference type="PROSITE" id="PS00109">
    <property type="entry name" value="PROTEIN_KINASE_TYR"/>
    <property type="match status" value="1"/>
</dbReference>
<dbReference type="SMART" id="SM00220">
    <property type="entry name" value="S_TKc"/>
    <property type="match status" value="1"/>
</dbReference>
<name>A0A9N9DNG5_FUNMO</name>
<accession>A0A9N9DNG5</accession>
<feature type="region of interest" description="Disordered" evidence="2">
    <location>
        <begin position="656"/>
        <end position="747"/>
    </location>
</feature>
<proteinExistence type="predicted"/>
<dbReference type="InterPro" id="IPR000719">
    <property type="entry name" value="Prot_kinase_dom"/>
</dbReference>
<dbReference type="EMBL" id="CAJVPP010004286">
    <property type="protein sequence ID" value="CAG8647153.1"/>
    <property type="molecule type" value="Genomic_DNA"/>
</dbReference>
<dbReference type="Proteomes" id="UP000789375">
    <property type="component" value="Unassembled WGS sequence"/>
</dbReference>
<dbReference type="Pfam" id="PF00069">
    <property type="entry name" value="Pkinase"/>
    <property type="match status" value="1"/>
</dbReference>
<dbReference type="InterPro" id="IPR008266">
    <property type="entry name" value="Tyr_kinase_AS"/>
</dbReference>
<dbReference type="GO" id="GO:0005524">
    <property type="term" value="F:ATP binding"/>
    <property type="evidence" value="ECO:0007669"/>
    <property type="project" value="UniProtKB-UniRule"/>
</dbReference>
<evidence type="ECO:0000259" key="4">
    <source>
        <dbReference type="PROSITE" id="PS50011"/>
    </source>
</evidence>
<dbReference type="PANTHER" id="PTHR37171">
    <property type="entry name" value="SERINE/THREONINE-PROTEIN KINASE YRZF-RELATED"/>
    <property type="match status" value="1"/>
</dbReference>
<dbReference type="AlphaFoldDB" id="A0A9N9DNG5"/>
<evidence type="ECO:0000256" key="1">
    <source>
        <dbReference type="PROSITE-ProRule" id="PRU10141"/>
    </source>
</evidence>
<feature type="non-terminal residue" evidence="5">
    <location>
        <position position="1"/>
    </location>
</feature>
<keyword evidence="3" id="KW-1133">Transmembrane helix</keyword>
<feature type="domain" description="Protein kinase" evidence="4">
    <location>
        <begin position="231"/>
        <end position="507"/>
    </location>
</feature>
<dbReference type="PROSITE" id="PS50011">
    <property type="entry name" value="PROTEIN_KINASE_DOM"/>
    <property type="match status" value="1"/>
</dbReference>
<evidence type="ECO:0000256" key="3">
    <source>
        <dbReference type="SAM" id="Phobius"/>
    </source>
</evidence>
<feature type="binding site" evidence="1">
    <location>
        <position position="258"/>
    </location>
    <ligand>
        <name>ATP</name>
        <dbReference type="ChEBI" id="CHEBI:30616"/>
    </ligand>
</feature>
<sequence length="916" mass="103887">MIREREDTSIESQIEEYSKGKSQNEIGMPSHELISNLEEALSCIPPPITYSPDCITSKITTKASGDPPASVKLWEDFFEEVNRFRFDQQPIFERLRFNDEFNDVVDEEDVCNAIKVNICQILNKLMGPDCVYSRKSTDTHGISDFNCHLTSKGKDVVQQIYNYIGGNELRYVVSVQGDNDSRTLRSHSKSSSNSSLNQKAFSSSLNNQSSSTSANQQSSPVDQQDYSFTDFKFKGILGEGRSSKTLLCEFCDDTIVLKSVNLSKAPLYVLKEMQKEVEMYKDLANIQGKYIPKLVYYGYYGGGMSFVIGLTIVSTMLSDQKITEQQKSRAIKRLEAIHKHGILHNDIRKENILINDKGALYLIDFRMASQEDTKKKRKLFDEEQLKLSQFLDGYIVTGNNISAPSSIENNLSCDMKMITCTNSENASSDEMSGPIATQPLDRNQVTEQTLKHELSRPISSVESVKLHDESILNNAIEDSMQRLAYWIDEEAMKIGLKEILCLYHYSFEFEEKLMSKKYTDKYFDRKASEWNILDFLNECEAEQFDLKIHRYIKSLEKIASDSERESDCRSETAQILLDNYRKASGFVGCLSLKIPPGRRWLCRLSAVQRLIADLAGWETGRAWDSGRSYNQIHCHQPTIMNGGIINGFINGTMAGGTLTAESSNKRDQEKEDEQKQTKRVRFHEEKPPSKKKSKSGKRGDTLPDGTKITKPSPINYAQTDEGDETGDGIPSNEANDYSDEDEEALPPEDSLAFALSSSKVWTLPSGKNVGDIYSEKISENARTVKNKKRLTAIEKAILRYGASRIIDLSAHMKKWFCENDKKFIKKDYESMLRVPEMTGEESSFVLKVEDHLQEQRQEDILDFTTKGAHTEVDVILKACAYIVEGLNKSLTIYPRWGESFCPLSRSADHINGRKCD</sequence>
<feature type="region of interest" description="Disordered" evidence="2">
    <location>
        <begin position="1"/>
        <end position="25"/>
    </location>
</feature>
<dbReference type="PROSITE" id="PS00107">
    <property type="entry name" value="PROTEIN_KINASE_ATP"/>
    <property type="match status" value="1"/>
</dbReference>
<feature type="compositionally biased region" description="Basic and acidic residues" evidence="2">
    <location>
        <begin position="663"/>
        <end position="688"/>
    </location>
</feature>
<dbReference type="InterPro" id="IPR011009">
    <property type="entry name" value="Kinase-like_dom_sf"/>
</dbReference>
<keyword evidence="3" id="KW-0472">Membrane</keyword>
<dbReference type="InterPro" id="IPR017441">
    <property type="entry name" value="Protein_kinase_ATP_BS"/>
</dbReference>
<feature type="region of interest" description="Disordered" evidence="2">
    <location>
        <begin position="180"/>
        <end position="223"/>
    </location>
</feature>
<keyword evidence="3" id="KW-0812">Transmembrane</keyword>
<keyword evidence="1" id="KW-0067">ATP-binding</keyword>
<feature type="transmembrane region" description="Helical" evidence="3">
    <location>
        <begin position="294"/>
        <end position="317"/>
    </location>
</feature>
<keyword evidence="1" id="KW-0547">Nucleotide-binding</keyword>
<evidence type="ECO:0000256" key="2">
    <source>
        <dbReference type="SAM" id="MobiDB-lite"/>
    </source>
</evidence>
<dbReference type="Gene3D" id="1.10.510.10">
    <property type="entry name" value="Transferase(Phosphotransferase) domain 1"/>
    <property type="match status" value="1"/>
</dbReference>
<reference evidence="5" key="1">
    <citation type="submission" date="2021-06" db="EMBL/GenBank/DDBJ databases">
        <authorList>
            <person name="Kallberg Y."/>
            <person name="Tangrot J."/>
            <person name="Rosling A."/>
        </authorList>
    </citation>
    <scope>NUCLEOTIDE SEQUENCE</scope>
    <source>
        <strain evidence="5">87-6 pot B 2015</strain>
    </source>
</reference>
<dbReference type="PANTHER" id="PTHR37171:SF1">
    <property type="entry name" value="SERINE_THREONINE-PROTEIN KINASE YRZF-RELATED"/>
    <property type="match status" value="1"/>
</dbReference>
<dbReference type="GO" id="GO:0004672">
    <property type="term" value="F:protein kinase activity"/>
    <property type="evidence" value="ECO:0007669"/>
    <property type="project" value="InterPro"/>
</dbReference>
<dbReference type="InterPro" id="IPR052396">
    <property type="entry name" value="Meiotic_Drive_Suppr_Kinase"/>
</dbReference>